<feature type="transmembrane region" description="Helical" evidence="1">
    <location>
        <begin position="326"/>
        <end position="346"/>
    </location>
</feature>
<feature type="transmembrane region" description="Helical" evidence="1">
    <location>
        <begin position="272"/>
        <end position="289"/>
    </location>
</feature>
<protein>
    <recommendedName>
        <fullName evidence="4">Glucosyl transferase GtrII</fullName>
    </recommendedName>
</protein>
<reference evidence="2 3" key="1">
    <citation type="submission" date="2018-08" db="EMBL/GenBank/DDBJ databases">
        <title>A genome reference for cultivated species of the human gut microbiota.</title>
        <authorList>
            <person name="Zou Y."/>
            <person name="Xue W."/>
            <person name="Luo G."/>
        </authorList>
    </citation>
    <scope>NUCLEOTIDE SEQUENCE [LARGE SCALE GENOMIC DNA]</scope>
    <source>
        <strain evidence="2 3">AM42-1AC</strain>
    </source>
</reference>
<dbReference type="RefSeq" id="WP_118579632.1">
    <property type="nucleotide sequence ID" value="NZ_CABJFX010000002.1"/>
</dbReference>
<dbReference type="AlphaFoldDB" id="A0A3R6DPX0"/>
<dbReference type="InterPro" id="IPR025686">
    <property type="entry name" value="Glucos_trans_II"/>
</dbReference>
<dbReference type="Proteomes" id="UP000283492">
    <property type="component" value="Unassembled WGS sequence"/>
</dbReference>
<evidence type="ECO:0000313" key="2">
    <source>
        <dbReference type="EMBL" id="RHA91324.1"/>
    </source>
</evidence>
<feature type="transmembrane region" description="Helical" evidence="1">
    <location>
        <begin position="12"/>
        <end position="30"/>
    </location>
</feature>
<keyword evidence="1" id="KW-1133">Transmembrane helix</keyword>
<accession>A0A3R6DPX0</accession>
<comment type="caution">
    <text evidence="2">The sequence shown here is derived from an EMBL/GenBank/DDBJ whole genome shotgun (WGS) entry which is preliminary data.</text>
</comment>
<feature type="transmembrane region" description="Helical" evidence="1">
    <location>
        <begin position="155"/>
        <end position="180"/>
    </location>
</feature>
<feature type="transmembrane region" description="Helical" evidence="1">
    <location>
        <begin position="129"/>
        <end position="149"/>
    </location>
</feature>
<organism evidence="2 3">
    <name type="scientific">Roseburia inulinivorans</name>
    <dbReference type="NCBI Taxonomy" id="360807"/>
    <lineage>
        <taxon>Bacteria</taxon>
        <taxon>Bacillati</taxon>
        <taxon>Bacillota</taxon>
        <taxon>Clostridia</taxon>
        <taxon>Lachnospirales</taxon>
        <taxon>Lachnospiraceae</taxon>
        <taxon>Roseburia</taxon>
    </lineage>
</organism>
<keyword evidence="1" id="KW-0812">Transmembrane</keyword>
<name>A0A3R6DPX0_9FIRM</name>
<feature type="transmembrane region" description="Helical" evidence="1">
    <location>
        <begin position="301"/>
        <end position="320"/>
    </location>
</feature>
<keyword evidence="1" id="KW-0472">Membrane</keyword>
<evidence type="ECO:0000256" key="1">
    <source>
        <dbReference type="SAM" id="Phobius"/>
    </source>
</evidence>
<gene>
    <name evidence="2" type="ORF">DW914_02915</name>
</gene>
<evidence type="ECO:0000313" key="3">
    <source>
        <dbReference type="Proteomes" id="UP000283492"/>
    </source>
</evidence>
<feature type="transmembrane region" description="Helical" evidence="1">
    <location>
        <begin position="75"/>
        <end position="96"/>
    </location>
</feature>
<sequence length="511" mass="58060">MSCIGKSREKWFAGAAVLICGLVTHGYILTNKISYHDDSVNYFGVGTTFGSGRWALGLIQKFLTKIDFFNYSSSWWNGLLSILLVAVCAMILSELFQIKHTGYAVLVGVLLISFPAMTSLFAYMFTAPYYMFAVLLMISAVYMTVKYSYGFLPAIIMMGFSMGIYQTYFGVATTLFVLILVSDAETRNFIENIKEAFKYLLTLLGGILCYFLGNTICIRNFHVTLLDYQGINDMADVTVKSLIGSVKNAYIGFLQPILGEFCGISNQKAVRILYLAVYLMVGVLVLRRLCKRGMELWNRIYFFVLCCLIPLSISIIYVMAVSDKTVIHTLMIYPYVFGLIYPIVLLEKENLKGKFWKGISVFYCTVAILLSIYYIRLDNIAYLKANYQQETATAYYTEVISQIKSTEKYNSNLPVLFYGAAGSMDDSIPILWRFDDIQLQGYSNNMHDFISYYAGKEFLELHCGYTYQEPENREAIIASENFQKMPCYPCDGSIKIIDGVVVVKWSNFEVR</sequence>
<evidence type="ECO:0008006" key="4">
    <source>
        <dbReference type="Google" id="ProtNLM"/>
    </source>
</evidence>
<proteinExistence type="predicted"/>
<feature type="transmembrane region" description="Helical" evidence="1">
    <location>
        <begin position="358"/>
        <end position="375"/>
    </location>
</feature>
<feature type="transmembrane region" description="Helical" evidence="1">
    <location>
        <begin position="200"/>
        <end position="221"/>
    </location>
</feature>
<dbReference type="Pfam" id="PF14264">
    <property type="entry name" value="Glucos_trans_II"/>
    <property type="match status" value="1"/>
</dbReference>
<feature type="transmembrane region" description="Helical" evidence="1">
    <location>
        <begin position="102"/>
        <end position="122"/>
    </location>
</feature>
<dbReference type="EMBL" id="QSFX01000002">
    <property type="protein sequence ID" value="RHA91324.1"/>
    <property type="molecule type" value="Genomic_DNA"/>
</dbReference>